<dbReference type="RefSeq" id="WP_120272048.1">
    <property type="nucleotide sequence ID" value="NZ_RAPN01000001.1"/>
</dbReference>
<dbReference type="EMBL" id="RAPN01000001">
    <property type="protein sequence ID" value="RKD90660.1"/>
    <property type="molecule type" value="Genomic_DNA"/>
</dbReference>
<comment type="caution">
    <text evidence="1">The sequence shown here is derived from an EMBL/GenBank/DDBJ whole genome shotgun (WGS) entry which is preliminary data.</text>
</comment>
<reference evidence="1 2" key="1">
    <citation type="submission" date="2018-09" db="EMBL/GenBank/DDBJ databases">
        <title>Genomic Encyclopedia of Archaeal and Bacterial Type Strains, Phase II (KMG-II): from individual species to whole genera.</title>
        <authorList>
            <person name="Goeker M."/>
        </authorList>
    </citation>
    <scope>NUCLEOTIDE SEQUENCE [LARGE SCALE GENOMIC DNA]</scope>
    <source>
        <strain evidence="1 2">DSM 27148</strain>
    </source>
</reference>
<dbReference type="Proteomes" id="UP000283387">
    <property type="component" value="Unassembled WGS sequence"/>
</dbReference>
<organism evidence="1 2">
    <name type="scientific">Mangrovibacterium diazotrophicum</name>
    <dbReference type="NCBI Taxonomy" id="1261403"/>
    <lineage>
        <taxon>Bacteria</taxon>
        <taxon>Pseudomonadati</taxon>
        <taxon>Bacteroidota</taxon>
        <taxon>Bacteroidia</taxon>
        <taxon>Marinilabiliales</taxon>
        <taxon>Prolixibacteraceae</taxon>
        <taxon>Mangrovibacterium</taxon>
    </lineage>
</organism>
<sequence length="160" mass="18208">MKKLAVILIFLGFVYSGSSCDCLHLKHFLKTLKYSEYAVIGQLVKITEVDSVPLYGKIGLKGKFRVQQVLKGEIETSEIEIIAGVGTDCREFLSSLKFNTDYVLLLNTDFVFSMCGCTYLPLKNGVVHGRIDKKKDQIMPLEQLVEKVNRKKRRSKKDRI</sequence>
<keyword evidence="2" id="KW-1185">Reference proteome</keyword>
<evidence type="ECO:0000313" key="2">
    <source>
        <dbReference type="Proteomes" id="UP000283387"/>
    </source>
</evidence>
<proteinExistence type="predicted"/>
<evidence type="ECO:0000313" key="1">
    <source>
        <dbReference type="EMBL" id="RKD90660.1"/>
    </source>
</evidence>
<evidence type="ECO:0008006" key="3">
    <source>
        <dbReference type="Google" id="ProtNLM"/>
    </source>
</evidence>
<dbReference type="AlphaFoldDB" id="A0A419W5G4"/>
<dbReference type="PROSITE" id="PS51257">
    <property type="entry name" value="PROKAR_LIPOPROTEIN"/>
    <property type="match status" value="1"/>
</dbReference>
<accession>A0A419W5G4</accession>
<name>A0A419W5G4_9BACT</name>
<gene>
    <name evidence="1" type="ORF">BC643_1001</name>
</gene>
<protein>
    <recommendedName>
        <fullName evidence="3">Tissue inhibitor of metalloproteinase</fullName>
    </recommendedName>
</protein>